<dbReference type="InterPro" id="IPR052524">
    <property type="entry name" value="MFS_Cyanate_Porter"/>
</dbReference>
<gene>
    <name evidence="8" type="ORF">JOE69_000674</name>
</gene>
<feature type="transmembrane region" description="Helical" evidence="6">
    <location>
        <begin position="327"/>
        <end position="348"/>
    </location>
</feature>
<evidence type="ECO:0000313" key="8">
    <source>
        <dbReference type="EMBL" id="MDR6268436.1"/>
    </source>
</evidence>
<organism evidence="8 9">
    <name type="scientific">Arthrobacter russicus</name>
    <dbReference type="NCBI Taxonomy" id="172040"/>
    <lineage>
        <taxon>Bacteria</taxon>
        <taxon>Bacillati</taxon>
        <taxon>Actinomycetota</taxon>
        <taxon>Actinomycetes</taxon>
        <taxon>Micrococcales</taxon>
        <taxon>Micrococcaceae</taxon>
        <taxon>Arthrobacter</taxon>
    </lineage>
</organism>
<dbReference type="PANTHER" id="PTHR23523">
    <property type="match status" value="1"/>
</dbReference>
<evidence type="ECO:0000259" key="7">
    <source>
        <dbReference type="PROSITE" id="PS50850"/>
    </source>
</evidence>
<feature type="transmembrane region" description="Helical" evidence="6">
    <location>
        <begin position="168"/>
        <end position="187"/>
    </location>
</feature>
<evidence type="ECO:0000313" key="9">
    <source>
        <dbReference type="Proteomes" id="UP001185069"/>
    </source>
</evidence>
<feature type="transmembrane region" description="Helical" evidence="6">
    <location>
        <begin position="238"/>
        <end position="261"/>
    </location>
</feature>
<dbReference type="SUPFAM" id="SSF103473">
    <property type="entry name" value="MFS general substrate transporter"/>
    <property type="match status" value="1"/>
</dbReference>
<feature type="transmembrane region" description="Helical" evidence="6">
    <location>
        <begin position="390"/>
        <end position="412"/>
    </location>
</feature>
<dbReference type="Pfam" id="PF07690">
    <property type="entry name" value="MFS_1"/>
    <property type="match status" value="1"/>
</dbReference>
<feature type="transmembrane region" description="Helical" evidence="6">
    <location>
        <begin position="133"/>
        <end position="156"/>
    </location>
</feature>
<feature type="transmembrane region" description="Helical" evidence="6">
    <location>
        <begin position="102"/>
        <end position="121"/>
    </location>
</feature>
<feature type="transmembrane region" description="Helical" evidence="6">
    <location>
        <begin position="360"/>
        <end position="384"/>
    </location>
</feature>
<dbReference type="Proteomes" id="UP001185069">
    <property type="component" value="Unassembled WGS sequence"/>
</dbReference>
<feature type="transmembrane region" description="Helical" evidence="6">
    <location>
        <begin position="302"/>
        <end position="321"/>
    </location>
</feature>
<dbReference type="Gene3D" id="1.20.1250.20">
    <property type="entry name" value="MFS general substrate transporter like domains"/>
    <property type="match status" value="2"/>
</dbReference>
<dbReference type="RefSeq" id="WP_309796097.1">
    <property type="nucleotide sequence ID" value="NZ_BAAAHY010000006.1"/>
</dbReference>
<evidence type="ECO:0000256" key="1">
    <source>
        <dbReference type="ARBA" id="ARBA00004651"/>
    </source>
</evidence>
<comment type="caution">
    <text evidence="8">The sequence shown here is derived from an EMBL/GenBank/DDBJ whole genome shotgun (WGS) entry which is preliminary data.</text>
</comment>
<comment type="subcellular location">
    <subcellularLocation>
        <location evidence="1">Cell membrane</location>
        <topology evidence="1">Multi-pass membrane protein</topology>
    </subcellularLocation>
</comment>
<dbReference type="InterPro" id="IPR020846">
    <property type="entry name" value="MFS_dom"/>
</dbReference>
<accession>A0ABU1J7M9</accession>
<evidence type="ECO:0000256" key="2">
    <source>
        <dbReference type="ARBA" id="ARBA00022692"/>
    </source>
</evidence>
<keyword evidence="4 6" id="KW-0472">Membrane</keyword>
<evidence type="ECO:0000256" key="5">
    <source>
        <dbReference type="SAM" id="MobiDB-lite"/>
    </source>
</evidence>
<name>A0ABU1J7M9_9MICC</name>
<evidence type="ECO:0000256" key="3">
    <source>
        <dbReference type="ARBA" id="ARBA00022989"/>
    </source>
</evidence>
<keyword evidence="2 6" id="KW-0812">Transmembrane</keyword>
<feature type="region of interest" description="Disordered" evidence="5">
    <location>
        <begin position="193"/>
        <end position="220"/>
    </location>
</feature>
<dbReference type="EMBL" id="JAVDQF010000001">
    <property type="protein sequence ID" value="MDR6268436.1"/>
    <property type="molecule type" value="Genomic_DNA"/>
</dbReference>
<keyword evidence="3 6" id="KW-1133">Transmembrane helix</keyword>
<feature type="transmembrane region" description="Helical" evidence="6">
    <location>
        <begin position="78"/>
        <end position="96"/>
    </location>
</feature>
<evidence type="ECO:0000256" key="6">
    <source>
        <dbReference type="SAM" id="Phobius"/>
    </source>
</evidence>
<feature type="domain" description="Major facilitator superfamily (MFS) profile" evidence="7">
    <location>
        <begin position="11"/>
        <end position="417"/>
    </location>
</feature>
<proteinExistence type="predicted"/>
<dbReference type="PANTHER" id="PTHR23523:SF2">
    <property type="entry name" value="2-NITROIMIDAZOLE TRANSPORTER"/>
    <property type="match status" value="1"/>
</dbReference>
<feature type="transmembrane region" description="Helical" evidence="6">
    <location>
        <begin position="273"/>
        <end position="295"/>
    </location>
</feature>
<feature type="transmembrane region" description="Helical" evidence="6">
    <location>
        <begin position="51"/>
        <end position="71"/>
    </location>
</feature>
<evidence type="ECO:0000256" key="4">
    <source>
        <dbReference type="ARBA" id="ARBA00023136"/>
    </source>
</evidence>
<sequence>MVKSATFKGRILVLAGILLVAATLRSAVTVVPPVVSEISNTLPIDSLTIGLLGMLPTLAFAVFGFLTPFVLRWASLEKLTILAMAVAVFGQVARVFAPNTPLFLVFTVVGLAGLGAGNVLLPPLVKHYFPDRVGLVTALYVTMLSLGTAIPAQSAVPVADGFGWQTSLVVWAAANLVAALPWVLTLLGRSGPPRSDQITGPQPPAHAGVPPAGAAQGSSARQESAAPQKISVWRSPMAIGLTVMFGCTSLNTYAMFAWLPVILSEAGLSRADAGSMLALFAILGLPLSLLVPLLASRMRNQFPIVAVLLVAFVVGYLGLWLSPAQLTWLWVVLAGIGPGTFPLALLLINLRTRGREAAGALSGFTQGVGYAIACIGPVLFGLLHQGTGNWTAGFGFLFATLALLGVGAFFACRPAYLEDQQA</sequence>
<dbReference type="InterPro" id="IPR036259">
    <property type="entry name" value="MFS_trans_sf"/>
</dbReference>
<reference evidence="8 9" key="1">
    <citation type="submission" date="2023-07" db="EMBL/GenBank/DDBJ databases">
        <title>Sequencing the genomes of 1000 actinobacteria strains.</title>
        <authorList>
            <person name="Klenk H.-P."/>
        </authorList>
    </citation>
    <scope>NUCLEOTIDE SEQUENCE [LARGE SCALE GENOMIC DNA]</scope>
    <source>
        <strain evidence="8 9">DSM 14555</strain>
    </source>
</reference>
<dbReference type="PROSITE" id="PS50850">
    <property type="entry name" value="MFS"/>
    <property type="match status" value="1"/>
</dbReference>
<protein>
    <submittedName>
        <fullName evidence="8">CP family cyanate transporter-like MFS transporter</fullName>
    </submittedName>
</protein>
<keyword evidence="9" id="KW-1185">Reference proteome</keyword>
<feature type="compositionally biased region" description="Low complexity" evidence="5">
    <location>
        <begin position="205"/>
        <end position="220"/>
    </location>
</feature>
<dbReference type="InterPro" id="IPR011701">
    <property type="entry name" value="MFS"/>
</dbReference>